<dbReference type="InterPro" id="IPR011042">
    <property type="entry name" value="6-blade_b-propeller_TolB-like"/>
</dbReference>
<dbReference type="SMART" id="SM00032">
    <property type="entry name" value="CCP"/>
    <property type="match status" value="6"/>
</dbReference>
<organism evidence="7 8">
    <name type="scientific">Pocillopora damicornis</name>
    <name type="common">Cauliflower coral</name>
    <name type="synonym">Millepora damicornis</name>
    <dbReference type="NCBI Taxonomy" id="46731"/>
    <lineage>
        <taxon>Eukaryota</taxon>
        <taxon>Metazoa</taxon>
        <taxon>Cnidaria</taxon>
        <taxon>Anthozoa</taxon>
        <taxon>Hexacorallia</taxon>
        <taxon>Scleractinia</taxon>
        <taxon>Astrocoeniina</taxon>
        <taxon>Pocilloporidae</taxon>
        <taxon>Pocillopora</taxon>
    </lineage>
</organism>
<dbReference type="SMART" id="SM00135">
    <property type="entry name" value="LY"/>
    <property type="match status" value="1"/>
</dbReference>
<name>A0A3M6UZB9_POCDA</name>
<dbReference type="InterPro" id="IPR000033">
    <property type="entry name" value="LDLR_classB_rpt"/>
</dbReference>
<feature type="domain" description="Sushi" evidence="6">
    <location>
        <begin position="365"/>
        <end position="426"/>
    </location>
</feature>
<sequence length="623" mass="69167">MGDEGTSTHVLVEHRKAENELEELQLTKSDKSKQRPSRTKAPNQEIKRKEPAKRIHVEKNQSLDVVKSFAESISANFTVLTESMTNSFQKLGENLNVMNDNIMSLVHWPESELYEDISEQLDVNEGRNRRMVISSDLDTPTGIALDPHEGLMFWNAWGNASKVEKSNLDGTQRFAIVTSHLTWPSDPMASRDGMATELMAERIFRGINYSLPIFESKNYVETFTIKILWQLTRLFVFIAGITCPGLPSPTNGTRLGCSGNATEFYDTVCQFKCNNGYIGSGSQIRRCQENKTWSGDEFVCQRITCPGLPSPTNGTKLGCSGNATEFYDIVCQFECNNGYIGSGSQIRRCQENKTWSGEEFVCQRITCPGLPSPTNGTRLECSGNATEFYDTVCQFECNNGYVGSGSQIRRCQENKTWSGEEFVCQIVMCPTPLPPANSFSCIEGYKLVGSSLRKCQDNGLWSGGGEFYCENAMAFVKECIERYSLCPGKRGPIRIICDSLQLPPNVRTNGSCNRLPGNGCHFTCERGFNLIGSEIMWCNNDGSWTGTQPRCDVVTCPMLSLPTNGVFLGCNTNTTEMLYGTECSFSCKEGSVATGSTRRRCTENGNWTGTDLECTGIRDLAKL</sequence>
<feature type="domain" description="Sushi" evidence="6">
    <location>
        <begin position="241"/>
        <end position="302"/>
    </location>
</feature>
<dbReference type="Pfam" id="PF00084">
    <property type="entry name" value="Sushi"/>
    <property type="match status" value="6"/>
</dbReference>
<accession>A0A3M6UZB9</accession>
<feature type="disulfide bond" evidence="4">
    <location>
        <begin position="397"/>
        <end position="424"/>
    </location>
</feature>
<keyword evidence="4" id="KW-0768">Sushi</keyword>
<keyword evidence="8" id="KW-1185">Reference proteome</keyword>
<dbReference type="InterPro" id="IPR051277">
    <property type="entry name" value="SEZ6_CSMD_C4BPB_Regulators"/>
</dbReference>
<evidence type="ECO:0000256" key="3">
    <source>
        <dbReference type="ARBA" id="ARBA00023157"/>
    </source>
</evidence>
<comment type="caution">
    <text evidence="4">Lacks conserved residue(s) required for the propagation of feature annotation.</text>
</comment>
<feature type="domain" description="Sushi" evidence="6">
    <location>
        <begin position="438"/>
        <end position="471"/>
    </location>
</feature>
<feature type="compositionally biased region" description="Basic and acidic residues" evidence="5">
    <location>
        <begin position="45"/>
        <end position="55"/>
    </location>
</feature>
<evidence type="ECO:0000313" key="7">
    <source>
        <dbReference type="EMBL" id="RMX59002.1"/>
    </source>
</evidence>
<evidence type="ECO:0000256" key="1">
    <source>
        <dbReference type="ARBA" id="ARBA00022729"/>
    </source>
</evidence>
<dbReference type="InterPro" id="IPR035976">
    <property type="entry name" value="Sushi/SCR/CCP_sf"/>
</dbReference>
<evidence type="ECO:0000313" key="8">
    <source>
        <dbReference type="Proteomes" id="UP000275408"/>
    </source>
</evidence>
<reference evidence="7 8" key="1">
    <citation type="journal article" date="2018" name="Sci. Rep.">
        <title>Comparative analysis of the Pocillopora damicornis genome highlights role of immune system in coral evolution.</title>
        <authorList>
            <person name="Cunning R."/>
            <person name="Bay R.A."/>
            <person name="Gillette P."/>
            <person name="Baker A.C."/>
            <person name="Traylor-Knowles N."/>
        </authorList>
    </citation>
    <scope>NUCLEOTIDE SEQUENCE [LARGE SCALE GENOMIC DNA]</scope>
    <source>
        <strain evidence="7">RSMAS</strain>
        <tissue evidence="7">Whole animal</tissue>
    </source>
</reference>
<keyword evidence="2" id="KW-0677">Repeat</keyword>
<dbReference type="PROSITE" id="PS50923">
    <property type="entry name" value="SUSHI"/>
    <property type="match status" value="6"/>
</dbReference>
<dbReference type="Gene3D" id="2.10.70.10">
    <property type="entry name" value="Complement Module, domain 1"/>
    <property type="match status" value="6"/>
</dbReference>
<feature type="region of interest" description="Disordered" evidence="5">
    <location>
        <begin position="1"/>
        <end position="55"/>
    </location>
</feature>
<keyword evidence="3 4" id="KW-1015">Disulfide bond</keyword>
<dbReference type="Gene3D" id="2.120.10.30">
    <property type="entry name" value="TolB, C-terminal domain"/>
    <property type="match status" value="1"/>
</dbReference>
<dbReference type="SUPFAM" id="SSF57535">
    <property type="entry name" value="Complement control module/SCR domain"/>
    <property type="match status" value="6"/>
</dbReference>
<dbReference type="EMBL" id="RCHS01000408">
    <property type="protein sequence ID" value="RMX59002.1"/>
    <property type="molecule type" value="Genomic_DNA"/>
</dbReference>
<feature type="disulfide bond" evidence="4">
    <location>
        <begin position="273"/>
        <end position="300"/>
    </location>
</feature>
<dbReference type="OrthoDB" id="9990982at2759"/>
<comment type="caution">
    <text evidence="7">The sequence shown here is derived from an EMBL/GenBank/DDBJ whole genome shotgun (WGS) entry which is preliminary data.</text>
</comment>
<dbReference type="CDD" id="cd00033">
    <property type="entry name" value="CCP"/>
    <property type="match status" value="6"/>
</dbReference>
<keyword evidence="1" id="KW-0732">Signal</keyword>
<dbReference type="PANTHER" id="PTHR45656">
    <property type="entry name" value="PROTEIN CBR-CLEC-78"/>
    <property type="match status" value="1"/>
</dbReference>
<evidence type="ECO:0000256" key="5">
    <source>
        <dbReference type="SAM" id="MobiDB-lite"/>
    </source>
</evidence>
<proteinExistence type="predicted"/>
<dbReference type="Proteomes" id="UP000275408">
    <property type="component" value="Unassembled WGS sequence"/>
</dbReference>
<dbReference type="SUPFAM" id="SSF63825">
    <property type="entry name" value="YWTD domain"/>
    <property type="match status" value="1"/>
</dbReference>
<protein>
    <recommendedName>
        <fullName evidence="6">Sushi domain-containing protein</fullName>
    </recommendedName>
</protein>
<dbReference type="AlphaFoldDB" id="A0A3M6UZB9"/>
<feature type="disulfide bond" evidence="4">
    <location>
        <begin position="587"/>
        <end position="614"/>
    </location>
</feature>
<feature type="disulfide bond" evidence="4">
    <location>
        <begin position="524"/>
        <end position="551"/>
    </location>
</feature>
<evidence type="ECO:0000256" key="2">
    <source>
        <dbReference type="ARBA" id="ARBA00022737"/>
    </source>
</evidence>
<feature type="disulfide bond" evidence="4">
    <location>
        <begin position="335"/>
        <end position="362"/>
    </location>
</feature>
<dbReference type="InterPro" id="IPR000436">
    <property type="entry name" value="Sushi_SCR_CCP_dom"/>
</dbReference>
<feature type="domain" description="Sushi" evidence="6">
    <location>
        <begin position="495"/>
        <end position="553"/>
    </location>
</feature>
<evidence type="ECO:0000256" key="4">
    <source>
        <dbReference type="PROSITE-ProRule" id="PRU00302"/>
    </source>
</evidence>
<dbReference type="PANTHER" id="PTHR45656:SF4">
    <property type="entry name" value="PROTEIN CBR-CLEC-78"/>
    <property type="match status" value="1"/>
</dbReference>
<gene>
    <name evidence="7" type="ORF">pdam_00018171</name>
</gene>
<evidence type="ECO:0000259" key="6">
    <source>
        <dbReference type="PROSITE" id="PS50923"/>
    </source>
</evidence>
<feature type="domain" description="Sushi" evidence="6">
    <location>
        <begin position="303"/>
        <end position="364"/>
    </location>
</feature>
<feature type="domain" description="Sushi" evidence="6">
    <location>
        <begin position="554"/>
        <end position="616"/>
    </location>
</feature>